<proteinExistence type="predicted"/>
<sequence length="68" mass="7885">MKHFYKCPICGEEFCLKGRKYCEDGAGVECAGQKGKAHTKVNMDFAGTSIKELREFRREKRKQKKELL</sequence>
<accession>A0A6M3KNQ6</accession>
<evidence type="ECO:0000313" key="2">
    <source>
        <dbReference type="EMBL" id="QJA83065.1"/>
    </source>
</evidence>
<evidence type="ECO:0000313" key="1">
    <source>
        <dbReference type="EMBL" id="QJA66831.1"/>
    </source>
</evidence>
<dbReference type="AlphaFoldDB" id="A0A6M3KNQ6"/>
<name>A0A6M3KNQ6_9ZZZZ</name>
<dbReference type="EMBL" id="MT142502">
    <property type="protein sequence ID" value="QJA83065.1"/>
    <property type="molecule type" value="Genomic_DNA"/>
</dbReference>
<gene>
    <name evidence="2" type="ORF">MM415A00321_0045</name>
    <name evidence="1" type="ORF">MM415B00326_0031</name>
</gene>
<organism evidence="2">
    <name type="scientific">viral metagenome</name>
    <dbReference type="NCBI Taxonomy" id="1070528"/>
    <lineage>
        <taxon>unclassified sequences</taxon>
        <taxon>metagenomes</taxon>
        <taxon>organismal metagenomes</taxon>
    </lineage>
</organism>
<protein>
    <submittedName>
        <fullName evidence="2">Uncharacterized protein</fullName>
    </submittedName>
</protein>
<reference evidence="2" key="1">
    <citation type="submission" date="2020-03" db="EMBL/GenBank/DDBJ databases">
        <title>The deep terrestrial virosphere.</title>
        <authorList>
            <person name="Holmfeldt K."/>
            <person name="Nilsson E."/>
            <person name="Simone D."/>
            <person name="Lopez-Fernandez M."/>
            <person name="Wu X."/>
            <person name="de Brujin I."/>
            <person name="Lundin D."/>
            <person name="Andersson A."/>
            <person name="Bertilsson S."/>
            <person name="Dopson M."/>
        </authorList>
    </citation>
    <scope>NUCLEOTIDE SEQUENCE</scope>
    <source>
        <strain evidence="2">MM415A00321</strain>
        <strain evidence="1">MM415B00326</strain>
    </source>
</reference>
<dbReference type="EMBL" id="MT141561">
    <property type="protein sequence ID" value="QJA66831.1"/>
    <property type="molecule type" value="Genomic_DNA"/>
</dbReference>